<evidence type="ECO:0000313" key="2">
    <source>
        <dbReference type="EMBL" id="KAL1521186.1"/>
    </source>
</evidence>
<protein>
    <submittedName>
        <fullName evidence="2">Uncharacterized protein</fullName>
    </submittedName>
</protein>
<name>A0AB34JIG0_PRYPA</name>
<feature type="region of interest" description="Disordered" evidence="1">
    <location>
        <begin position="1"/>
        <end position="36"/>
    </location>
</feature>
<dbReference type="Proteomes" id="UP001515480">
    <property type="component" value="Unassembled WGS sequence"/>
</dbReference>
<sequence>MKALMKEETPAERSLQHISTAPSAAPPPPPLRSPSRAYIRADTHTHTHILRSLLSCTTPNPTPSPSLPTPLLPHITQRCGEQWRGTAVASQSQMVITVWVQLLRGGKNIGTPSQIKLEDGSNVADLRDAVKVKYADDLNGISPAHLNVSMARESSEYLELDQTLNGLQTSPRAPLFVHVPALAGGSEQVGLASPLFAMQLTLERHSDAGGFRRSLFQWGGQYGAYFNPESDAADFEALPCDGTENSRLLKIDLVFEDKNGRTSFINEVAKTVALGWEEALVRPWPRVTEGNPKSLDHALKEFTVSGPSRELRRVLANNYIPRGKEAEPPEDSPNPDGGTESSWSTKRERIQPMDPLCKRARIESEATIENAYSMIQKAHIIPKCKCGLSSDKKAGVADLFWLAKLEHNFLPLTPNLHEAFDGTGKGSGTKTESQTVVAFQPLPAVRDDNDRGMRIPLRAWCVEQGKAQAIARNLEAQAVVLPVQLGDRTLYVVHGSGVATYGSKTTQVIPTNSDNVVGAIPLWPSSIDRVEAAEGFETLKIDRMDGWEITWACLRWNFHAKICGEWHILPHPLASNDTGSALLTTHSTKERLQAANWIDQKMDESFRDALRTP</sequence>
<keyword evidence="3" id="KW-1185">Reference proteome</keyword>
<proteinExistence type="predicted"/>
<evidence type="ECO:0000256" key="1">
    <source>
        <dbReference type="SAM" id="MobiDB-lite"/>
    </source>
</evidence>
<dbReference type="EMBL" id="JBGBPQ010000008">
    <property type="protein sequence ID" value="KAL1521186.1"/>
    <property type="molecule type" value="Genomic_DNA"/>
</dbReference>
<comment type="caution">
    <text evidence="2">The sequence shown here is derived from an EMBL/GenBank/DDBJ whole genome shotgun (WGS) entry which is preliminary data.</text>
</comment>
<organism evidence="2 3">
    <name type="scientific">Prymnesium parvum</name>
    <name type="common">Toxic golden alga</name>
    <dbReference type="NCBI Taxonomy" id="97485"/>
    <lineage>
        <taxon>Eukaryota</taxon>
        <taxon>Haptista</taxon>
        <taxon>Haptophyta</taxon>
        <taxon>Prymnesiophyceae</taxon>
        <taxon>Prymnesiales</taxon>
        <taxon>Prymnesiaceae</taxon>
        <taxon>Prymnesium</taxon>
    </lineage>
</organism>
<accession>A0AB34JIG0</accession>
<evidence type="ECO:0000313" key="3">
    <source>
        <dbReference type="Proteomes" id="UP001515480"/>
    </source>
</evidence>
<reference evidence="2 3" key="1">
    <citation type="journal article" date="2024" name="Science">
        <title>Giant polyketide synthase enzymes in the biosynthesis of giant marine polyether toxins.</title>
        <authorList>
            <person name="Fallon T.R."/>
            <person name="Shende V.V."/>
            <person name="Wierzbicki I.H."/>
            <person name="Pendleton A.L."/>
            <person name="Watervoot N.F."/>
            <person name="Auber R.P."/>
            <person name="Gonzalez D.J."/>
            <person name="Wisecaver J.H."/>
            <person name="Moore B.S."/>
        </authorList>
    </citation>
    <scope>NUCLEOTIDE SEQUENCE [LARGE SCALE GENOMIC DNA]</scope>
    <source>
        <strain evidence="2 3">12B1</strain>
    </source>
</reference>
<feature type="region of interest" description="Disordered" evidence="1">
    <location>
        <begin position="319"/>
        <end position="356"/>
    </location>
</feature>
<dbReference type="AlphaFoldDB" id="A0AB34JIG0"/>
<feature type="compositionally biased region" description="Basic and acidic residues" evidence="1">
    <location>
        <begin position="1"/>
        <end position="15"/>
    </location>
</feature>
<feature type="compositionally biased region" description="Basic and acidic residues" evidence="1">
    <location>
        <begin position="345"/>
        <end position="356"/>
    </location>
</feature>
<gene>
    <name evidence="2" type="ORF">AB1Y20_022738</name>
</gene>